<dbReference type="Pfam" id="PF02656">
    <property type="entry name" value="DUF202"/>
    <property type="match status" value="1"/>
</dbReference>
<evidence type="ECO:0000259" key="7">
    <source>
        <dbReference type="Pfam" id="PF02656"/>
    </source>
</evidence>
<keyword evidence="4 6" id="KW-1133">Transmembrane helix</keyword>
<dbReference type="EMBL" id="LN730391">
    <property type="protein sequence ID" value="CEP13641.1"/>
    <property type="molecule type" value="Genomic_DNA"/>
</dbReference>
<evidence type="ECO:0000313" key="9">
    <source>
        <dbReference type="Proteomes" id="UP000054107"/>
    </source>
</evidence>
<proteinExistence type="predicted"/>
<keyword evidence="5 6" id="KW-0472">Membrane</keyword>
<feature type="transmembrane region" description="Helical" evidence="6">
    <location>
        <begin position="88"/>
        <end position="112"/>
    </location>
</feature>
<dbReference type="PANTHER" id="PTHR34187">
    <property type="entry name" value="FGR18P"/>
    <property type="match status" value="1"/>
</dbReference>
<evidence type="ECO:0000256" key="2">
    <source>
        <dbReference type="ARBA" id="ARBA00022475"/>
    </source>
</evidence>
<sequence>MDVELNAPEKFILCNNEKCSTVFKYVDVSVHTVVDGPDPRDHLANERNILAWIRTGTTLALVGFMTLLDMPTKNFAPSYSLPWTSEPVSINAKIVSYIFVGLGFTCFVYSLFSYFRNQQQIVKRLLWVGHGWMGYTVATVIIAFVIFIMVMALTEIQPPV</sequence>
<dbReference type="Proteomes" id="UP000054107">
    <property type="component" value="Unassembled WGS sequence"/>
</dbReference>
<reference evidence="8 9" key="1">
    <citation type="submission" date="2014-09" db="EMBL/GenBank/DDBJ databases">
        <authorList>
            <person name="Ellenberger Sabrina"/>
        </authorList>
    </citation>
    <scope>NUCLEOTIDE SEQUENCE [LARGE SCALE GENOMIC DNA]</scope>
    <source>
        <strain evidence="8 9">CBS 412.66</strain>
    </source>
</reference>
<evidence type="ECO:0000256" key="6">
    <source>
        <dbReference type="SAM" id="Phobius"/>
    </source>
</evidence>
<feature type="domain" description="DUF202" evidence="7">
    <location>
        <begin position="40"/>
        <end position="119"/>
    </location>
</feature>
<dbReference type="GO" id="GO:0005886">
    <property type="term" value="C:plasma membrane"/>
    <property type="evidence" value="ECO:0007669"/>
    <property type="project" value="UniProtKB-SubCell"/>
</dbReference>
<dbReference type="InterPro" id="IPR003807">
    <property type="entry name" value="DUF202"/>
</dbReference>
<name>A0A0B7NFB7_9FUNG</name>
<feature type="transmembrane region" description="Helical" evidence="6">
    <location>
        <begin position="132"/>
        <end position="153"/>
    </location>
</feature>
<keyword evidence="3 6" id="KW-0812">Transmembrane</keyword>
<dbReference type="AlphaFoldDB" id="A0A0B7NFB7"/>
<evidence type="ECO:0000313" key="8">
    <source>
        <dbReference type="EMBL" id="CEP13641.1"/>
    </source>
</evidence>
<dbReference type="InterPro" id="IPR052053">
    <property type="entry name" value="IM_YidH-like"/>
</dbReference>
<feature type="transmembrane region" description="Helical" evidence="6">
    <location>
        <begin position="49"/>
        <end position="68"/>
    </location>
</feature>
<evidence type="ECO:0000256" key="4">
    <source>
        <dbReference type="ARBA" id="ARBA00022989"/>
    </source>
</evidence>
<protein>
    <recommendedName>
        <fullName evidence="7">DUF202 domain-containing protein</fullName>
    </recommendedName>
</protein>
<evidence type="ECO:0000256" key="3">
    <source>
        <dbReference type="ARBA" id="ARBA00022692"/>
    </source>
</evidence>
<evidence type="ECO:0000256" key="5">
    <source>
        <dbReference type="ARBA" id="ARBA00023136"/>
    </source>
</evidence>
<comment type="subcellular location">
    <subcellularLocation>
        <location evidence="1">Cell membrane</location>
        <topology evidence="1">Multi-pass membrane protein</topology>
    </subcellularLocation>
</comment>
<dbReference type="PANTHER" id="PTHR34187:SF2">
    <property type="entry name" value="DUF202 DOMAIN-CONTAINING PROTEIN"/>
    <property type="match status" value="1"/>
</dbReference>
<keyword evidence="2" id="KW-1003">Cell membrane</keyword>
<keyword evidence="9" id="KW-1185">Reference proteome</keyword>
<evidence type="ECO:0000256" key="1">
    <source>
        <dbReference type="ARBA" id="ARBA00004651"/>
    </source>
</evidence>
<accession>A0A0B7NFB7</accession>
<gene>
    <name evidence="8" type="primary">PARPA_07761.1 scaffold 30457</name>
</gene>
<organism evidence="8 9">
    <name type="scientific">Parasitella parasitica</name>
    <dbReference type="NCBI Taxonomy" id="35722"/>
    <lineage>
        <taxon>Eukaryota</taxon>
        <taxon>Fungi</taxon>
        <taxon>Fungi incertae sedis</taxon>
        <taxon>Mucoromycota</taxon>
        <taxon>Mucoromycotina</taxon>
        <taxon>Mucoromycetes</taxon>
        <taxon>Mucorales</taxon>
        <taxon>Mucorineae</taxon>
        <taxon>Mucoraceae</taxon>
        <taxon>Parasitella</taxon>
    </lineage>
</organism>
<dbReference type="OrthoDB" id="199599at2759"/>